<dbReference type="PANTHER" id="PTHR23528:SF1">
    <property type="entry name" value="MAJOR FACILITATOR SUPERFAMILY (MFS) PROFILE DOMAIN-CONTAINING PROTEIN"/>
    <property type="match status" value="1"/>
</dbReference>
<dbReference type="Pfam" id="PF07690">
    <property type="entry name" value="MFS_1"/>
    <property type="match status" value="1"/>
</dbReference>
<feature type="transmembrane region" description="Helical" evidence="4">
    <location>
        <begin position="119"/>
        <end position="141"/>
    </location>
</feature>
<feature type="transmembrane region" description="Helical" evidence="4">
    <location>
        <begin position="271"/>
        <end position="290"/>
    </location>
</feature>
<evidence type="ECO:0000256" key="1">
    <source>
        <dbReference type="ARBA" id="ARBA00022692"/>
    </source>
</evidence>
<feature type="transmembrane region" description="Helical" evidence="4">
    <location>
        <begin position="153"/>
        <end position="176"/>
    </location>
</feature>
<organism evidence="6 7">
    <name type="scientific">Brevundimonas vitisensis</name>
    <dbReference type="NCBI Taxonomy" id="2800818"/>
    <lineage>
        <taxon>Bacteria</taxon>
        <taxon>Pseudomonadati</taxon>
        <taxon>Pseudomonadota</taxon>
        <taxon>Alphaproteobacteria</taxon>
        <taxon>Caulobacterales</taxon>
        <taxon>Caulobacteraceae</taxon>
        <taxon>Brevundimonas</taxon>
    </lineage>
</organism>
<evidence type="ECO:0000256" key="4">
    <source>
        <dbReference type="SAM" id="Phobius"/>
    </source>
</evidence>
<keyword evidence="3 4" id="KW-0472">Membrane</keyword>
<dbReference type="RefSeq" id="WP_201103976.1">
    <property type="nucleotide sequence ID" value="NZ_CP067977.1"/>
</dbReference>
<evidence type="ECO:0000313" key="6">
    <source>
        <dbReference type="EMBL" id="QQQ19625.1"/>
    </source>
</evidence>
<feature type="transmembrane region" description="Helical" evidence="4">
    <location>
        <begin position="228"/>
        <end position="251"/>
    </location>
</feature>
<keyword evidence="1 4" id="KW-0812">Transmembrane</keyword>
<gene>
    <name evidence="6" type="ORF">JIP62_05925</name>
</gene>
<name>A0ABX7BPY4_9CAUL</name>
<feature type="transmembrane region" description="Helical" evidence="4">
    <location>
        <begin position="21"/>
        <end position="43"/>
    </location>
</feature>
<proteinExistence type="predicted"/>
<dbReference type="InterPro" id="IPR036259">
    <property type="entry name" value="MFS_trans_sf"/>
</dbReference>
<feature type="transmembrane region" description="Helical" evidence="4">
    <location>
        <begin position="302"/>
        <end position="322"/>
    </location>
</feature>
<feature type="transmembrane region" description="Helical" evidence="4">
    <location>
        <begin position="394"/>
        <end position="413"/>
    </location>
</feature>
<evidence type="ECO:0000259" key="5">
    <source>
        <dbReference type="PROSITE" id="PS50850"/>
    </source>
</evidence>
<feature type="transmembrane region" description="Helical" evidence="4">
    <location>
        <begin position="328"/>
        <end position="353"/>
    </location>
</feature>
<keyword evidence="7" id="KW-1185">Reference proteome</keyword>
<feature type="transmembrane region" description="Helical" evidence="4">
    <location>
        <begin position="365"/>
        <end position="388"/>
    </location>
</feature>
<feature type="transmembrane region" description="Helical" evidence="4">
    <location>
        <begin position="63"/>
        <end position="81"/>
    </location>
</feature>
<reference evidence="6 7" key="1">
    <citation type="submission" date="2021-01" db="EMBL/GenBank/DDBJ databases">
        <title>Brevundimonas vitis sp. nov., an bacterium isolated from grape (Vitis vinifera).</title>
        <authorList>
            <person name="Jiang L."/>
            <person name="Lee J."/>
        </authorList>
    </citation>
    <scope>NUCLEOTIDE SEQUENCE [LARGE SCALE GENOMIC DNA]</scope>
    <source>
        <strain evidence="6 7">GRTSA-9</strain>
    </source>
</reference>
<dbReference type="InterPro" id="IPR020846">
    <property type="entry name" value="MFS_dom"/>
</dbReference>
<dbReference type="PANTHER" id="PTHR23528">
    <property type="match status" value="1"/>
</dbReference>
<evidence type="ECO:0000256" key="3">
    <source>
        <dbReference type="ARBA" id="ARBA00023136"/>
    </source>
</evidence>
<sequence length="417" mass="43735">MSSAPPTASDDPVLARASAPFILSYTGAQIGAFIAFIPLLTLLLPLKAEAIDPAGKAALLGQVALWGSVAAGLSNIAVGAASDLTRRRMGGRWPWILAGLVASLVCYGLIYRADSPTGLLVAVILLQLSLNLMINPLMAVLADHIPSSQKGLVSGFTGLAYPLATLFGALILGVWLQTEESRLWAVAAGMSLLITPFIVMAGRRRRVAVTLPPVERVWSMVALRDRDFLVAFLSRFSVQTAVAMNVLYLLFFLQQETAIATVWPDQRPEAVLGWLITASTGTSIITGLIGGYLSDRLARRRIFVLIGGLTVAAGALTMALFPTWPGPLAGQILFGMGAGLYGIVDNALIAEVLPSRGNAGRDLGVMNIAITSAQVVAPLVGLATLALAGGDLRLVFGAAALFAVYGAVSIRAVRRVP</sequence>
<evidence type="ECO:0000256" key="2">
    <source>
        <dbReference type="ARBA" id="ARBA00022989"/>
    </source>
</evidence>
<dbReference type="Gene3D" id="1.20.1250.20">
    <property type="entry name" value="MFS general substrate transporter like domains"/>
    <property type="match status" value="2"/>
</dbReference>
<dbReference type="InterPro" id="IPR011701">
    <property type="entry name" value="MFS"/>
</dbReference>
<dbReference type="PROSITE" id="PS50850">
    <property type="entry name" value="MFS"/>
    <property type="match status" value="1"/>
</dbReference>
<feature type="transmembrane region" description="Helical" evidence="4">
    <location>
        <begin position="182"/>
        <end position="201"/>
    </location>
</feature>
<dbReference type="SUPFAM" id="SSF103473">
    <property type="entry name" value="MFS general substrate transporter"/>
    <property type="match status" value="1"/>
</dbReference>
<feature type="transmembrane region" description="Helical" evidence="4">
    <location>
        <begin position="93"/>
        <end position="113"/>
    </location>
</feature>
<protein>
    <submittedName>
        <fullName evidence="6">MFS transporter</fullName>
    </submittedName>
</protein>
<accession>A0ABX7BPY4</accession>
<dbReference type="Proteomes" id="UP000595448">
    <property type="component" value="Chromosome"/>
</dbReference>
<evidence type="ECO:0000313" key="7">
    <source>
        <dbReference type="Proteomes" id="UP000595448"/>
    </source>
</evidence>
<dbReference type="EMBL" id="CP067977">
    <property type="protein sequence ID" value="QQQ19625.1"/>
    <property type="molecule type" value="Genomic_DNA"/>
</dbReference>
<feature type="domain" description="Major facilitator superfamily (MFS) profile" evidence="5">
    <location>
        <begin position="227"/>
        <end position="417"/>
    </location>
</feature>
<keyword evidence="2 4" id="KW-1133">Transmembrane helix</keyword>